<dbReference type="EMBL" id="JAUZMY010000005">
    <property type="protein sequence ID" value="MEE2036882.1"/>
    <property type="molecule type" value="Genomic_DNA"/>
</dbReference>
<evidence type="ECO:0000313" key="2">
    <source>
        <dbReference type="EMBL" id="MEE2036882.1"/>
    </source>
</evidence>
<feature type="compositionally biased region" description="Basic and acidic residues" evidence="1">
    <location>
        <begin position="10"/>
        <end position="29"/>
    </location>
</feature>
<accession>A0ABU7K5S4</accession>
<name>A0ABU7K5S4_9ACTN</name>
<sequence length="53" mass="5525">MSGSSPEPPTEPRDAEQAPRPQAAEEERPLAVVTGLVSLGTEDAPTCSDGTCW</sequence>
<protein>
    <submittedName>
        <fullName evidence="2">Uncharacterized protein</fullName>
    </submittedName>
</protein>
<feature type="region of interest" description="Disordered" evidence="1">
    <location>
        <begin position="1"/>
        <end position="30"/>
    </location>
</feature>
<keyword evidence="3" id="KW-1185">Reference proteome</keyword>
<dbReference type="RefSeq" id="WP_330090687.1">
    <property type="nucleotide sequence ID" value="NZ_JAUZMY010000005.1"/>
</dbReference>
<organism evidence="2 3">
    <name type="scientific">Nocardiopsis codii</name>
    <dbReference type="NCBI Taxonomy" id="3065942"/>
    <lineage>
        <taxon>Bacteria</taxon>
        <taxon>Bacillati</taxon>
        <taxon>Actinomycetota</taxon>
        <taxon>Actinomycetes</taxon>
        <taxon>Streptosporangiales</taxon>
        <taxon>Nocardiopsidaceae</taxon>
        <taxon>Nocardiopsis</taxon>
    </lineage>
</organism>
<gene>
    <name evidence="2" type="ORF">Q8791_06580</name>
</gene>
<reference evidence="2 3" key="1">
    <citation type="submission" date="2023-08" db="EMBL/GenBank/DDBJ databases">
        <authorList>
            <person name="Girao M."/>
            <person name="Carvalho M.F."/>
        </authorList>
    </citation>
    <scope>NUCLEOTIDE SEQUENCE [LARGE SCALE GENOMIC DNA]</scope>
    <source>
        <strain evidence="2 3">CT-R113</strain>
    </source>
</reference>
<evidence type="ECO:0000313" key="3">
    <source>
        <dbReference type="Proteomes" id="UP001356095"/>
    </source>
</evidence>
<proteinExistence type="predicted"/>
<evidence type="ECO:0000256" key="1">
    <source>
        <dbReference type="SAM" id="MobiDB-lite"/>
    </source>
</evidence>
<comment type="caution">
    <text evidence="2">The sequence shown here is derived from an EMBL/GenBank/DDBJ whole genome shotgun (WGS) entry which is preliminary data.</text>
</comment>
<dbReference type="Proteomes" id="UP001356095">
    <property type="component" value="Unassembled WGS sequence"/>
</dbReference>